<dbReference type="InterPro" id="IPR006091">
    <property type="entry name" value="Acyl-CoA_Oxase/DH_mid-dom"/>
</dbReference>
<evidence type="ECO:0000256" key="1">
    <source>
        <dbReference type="SAM" id="MobiDB-lite"/>
    </source>
</evidence>
<dbReference type="Proteomes" id="UP000239724">
    <property type="component" value="Unassembled WGS sequence"/>
</dbReference>
<dbReference type="AlphaFoldDB" id="A0A2S6N6B1"/>
<dbReference type="InterPro" id="IPR009100">
    <property type="entry name" value="AcylCoA_DH/oxidase_NM_dom_sf"/>
</dbReference>
<evidence type="ECO:0000313" key="3">
    <source>
        <dbReference type="EMBL" id="PPQ30163.1"/>
    </source>
</evidence>
<organism evidence="3 4">
    <name type="scientific">Rhodopila globiformis</name>
    <name type="common">Rhodopseudomonas globiformis</name>
    <dbReference type="NCBI Taxonomy" id="1071"/>
    <lineage>
        <taxon>Bacteria</taxon>
        <taxon>Pseudomonadati</taxon>
        <taxon>Pseudomonadota</taxon>
        <taxon>Alphaproteobacteria</taxon>
        <taxon>Acetobacterales</taxon>
        <taxon>Acetobacteraceae</taxon>
        <taxon>Rhodopila</taxon>
    </lineage>
</organism>
<dbReference type="Gene3D" id="2.40.110.10">
    <property type="entry name" value="Butyryl-CoA Dehydrogenase, subunit A, domain 2"/>
    <property type="match status" value="1"/>
</dbReference>
<feature type="region of interest" description="Disordered" evidence="1">
    <location>
        <begin position="316"/>
        <end position="362"/>
    </location>
</feature>
<dbReference type="Pfam" id="PF02770">
    <property type="entry name" value="Acyl-CoA_dh_M"/>
    <property type="match status" value="1"/>
</dbReference>
<name>A0A2S6N6B1_RHOGL</name>
<dbReference type="PANTHER" id="PTHR43884:SF12">
    <property type="entry name" value="ISOVALERYL-COA DEHYDROGENASE, MITOCHONDRIAL-RELATED"/>
    <property type="match status" value="1"/>
</dbReference>
<dbReference type="SUPFAM" id="SSF56645">
    <property type="entry name" value="Acyl-CoA dehydrogenase NM domain-like"/>
    <property type="match status" value="1"/>
</dbReference>
<evidence type="ECO:0000313" key="4">
    <source>
        <dbReference type="Proteomes" id="UP000239724"/>
    </source>
</evidence>
<dbReference type="GO" id="GO:0003995">
    <property type="term" value="F:acyl-CoA dehydrogenase activity"/>
    <property type="evidence" value="ECO:0007669"/>
    <property type="project" value="TreeGrafter"/>
</dbReference>
<dbReference type="CDD" id="cd00567">
    <property type="entry name" value="ACAD"/>
    <property type="match status" value="1"/>
</dbReference>
<accession>A0A2S6N6B1</accession>
<evidence type="ECO:0000259" key="2">
    <source>
        <dbReference type="Pfam" id="PF02770"/>
    </source>
</evidence>
<keyword evidence="4" id="KW-1185">Reference proteome</keyword>
<dbReference type="PANTHER" id="PTHR43884">
    <property type="entry name" value="ACYL-COA DEHYDROGENASE"/>
    <property type="match status" value="1"/>
</dbReference>
<sequence>MSRPAALSPPARPCHSRGMNDRIAAWLARCPDPATDPLPGMREAGLLEPVDDYAAIARGKAALVEATRLLGIAGVWGGRHLVYRHFLGFGPPAQREAWRGRALAVAISEPNVGAHPKLLTTRAERVDGGFRLAGQKAWVTNGPSADAIIVFAITAEEAGRKRYGAFIVPRDTPGLAMADMPGFHALRPSRHCLLTLDACFVPDAALLGEPGSAYDRMALPFRDIEDAVGSFATLGALRHAIGLCAGGPAEQAEALGAVVALTAVFAAGAQAVVAALDAGSFRTGDATLVGLRLLATDIVARLRAMFAGMTPPPVVMAATRNKSPGTGSGPPSTPGDAGSDPVADSRLPIPGQGHVSPGARQDDPLAAILSDLDATLGIARGPRLARQVQLGAAALRGGGGAP</sequence>
<dbReference type="InterPro" id="IPR046373">
    <property type="entry name" value="Acyl-CoA_Oxase/DH_mid-dom_sf"/>
</dbReference>
<gene>
    <name evidence="3" type="ORF">CCS01_19910</name>
</gene>
<feature type="domain" description="Acyl-CoA oxidase/dehydrogenase middle" evidence="2">
    <location>
        <begin position="104"/>
        <end position="198"/>
    </location>
</feature>
<comment type="caution">
    <text evidence="3">The sequence shown here is derived from an EMBL/GenBank/DDBJ whole genome shotgun (WGS) entry which is preliminary data.</text>
</comment>
<dbReference type="EMBL" id="NHRY01000216">
    <property type="protein sequence ID" value="PPQ30163.1"/>
    <property type="molecule type" value="Genomic_DNA"/>
</dbReference>
<reference evidence="3 4" key="1">
    <citation type="journal article" date="2018" name="Arch. Microbiol.">
        <title>New insights into the metabolic potential of the phototrophic purple bacterium Rhodopila globiformis DSM 161(T) from its draft genome sequence and evidence for a vanadium-dependent nitrogenase.</title>
        <authorList>
            <person name="Imhoff J.F."/>
            <person name="Rahn T."/>
            <person name="Kunzel S."/>
            <person name="Neulinger S.C."/>
        </authorList>
    </citation>
    <scope>NUCLEOTIDE SEQUENCE [LARGE SCALE GENOMIC DNA]</scope>
    <source>
        <strain evidence="3 4">DSM 161</strain>
    </source>
</reference>
<protein>
    <recommendedName>
        <fullName evidence="2">Acyl-CoA oxidase/dehydrogenase middle domain-containing protein</fullName>
    </recommendedName>
</protein>
<proteinExistence type="predicted"/>